<gene>
    <name evidence="1" type="ORF">DDZ13_08815</name>
</gene>
<protein>
    <recommendedName>
        <fullName evidence="3">Zinc-dependent peptidase</fullName>
    </recommendedName>
</protein>
<dbReference type="FunCoup" id="A0A317ZFJ4">
    <property type="interactions" value="17"/>
</dbReference>
<dbReference type="Proteomes" id="UP000247099">
    <property type="component" value="Unassembled WGS sequence"/>
</dbReference>
<dbReference type="InParanoid" id="A0A317ZFJ4"/>
<dbReference type="EMBL" id="QHJQ01000005">
    <property type="protein sequence ID" value="PXA04130.1"/>
    <property type="molecule type" value="Genomic_DNA"/>
</dbReference>
<dbReference type="RefSeq" id="WP_110131077.1">
    <property type="nucleotide sequence ID" value="NZ_QHJQ01000005.1"/>
</dbReference>
<dbReference type="OrthoDB" id="9786424at2"/>
<comment type="caution">
    <text evidence="1">The sequence shown here is derived from an EMBL/GenBank/DDBJ whole genome shotgun (WGS) entry which is preliminary data.</text>
</comment>
<dbReference type="InterPro" id="IPR010384">
    <property type="entry name" value="MtfA_fam"/>
</dbReference>
<dbReference type="GO" id="GO:0005829">
    <property type="term" value="C:cytosol"/>
    <property type="evidence" value="ECO:0007669"/>
    <property type="project" value="TreeGrafter"/>
</dbReference>
<dbReference type="InterPro" id="IPR024079">
    <property type="entry name" value="MetalloPept_cat_dom_sf"/>
</dbReference>
<dbReference type="SUPFAM" id="SSF55486">
    <property type="entry name" value="Metalloproteases ('zincins'), catalytic domain"/>
    <property type="match status" value="1"/>
</dbReference>
<dbReference type="GO" id="GO:0004177">
    <property type="term" value="F:aminopeptidase activity"/>
    <property type="evidence" value="ECO:0007669"/>
    <property type="project" value="TreeGrafter"/>
</dbReference>
<dbReference type="PANTHER" id="PTHR30164">
    <property type="entry name" value="MTFA PEPTIDASE"/>
    <property type="match status" value="1"/>
</dbReference>
<dbReference type="AlphaFoldDB" id="A0A317ZFJ4"/>
<dbReference type="Gene3D" id="1.10.472.150">
    <property type="entry name" value="Glucose-regulated metallo-peptidase M90, N-terminal domain"/>
    <property type="match status" value="1"/>
</dbReference>
<evidence type="ECO:0000313" key="1">
    <source>
        <dbReference type="EMBL" id="PXA04130.1"/>
    </source>
</evidence>
<organism evidence="1 2">
    <name type="scientific">Coraliomargarita sinensis</name>
    <dbReference type="NCBI Taxonomy" id="2174842"/>
    <lineage>
        <taxon>Bacteria</taxon>
        <taxon>Pseudomonadati</taxon>
        <taxon>Verrucomicrobiota</taxon>
        <taxon>Opitutia</taxon>
        <taxon>Puniceicoccales</taxon>
        <taxon>Coraliomargaritaceae</taxon>
        <taxon>Coraliomargarita</taxon>
    </lineage>
</organism>
<sequence length="257" mass="29116">MSIWNQLKALFEEKKEPFVFKDEWIDYLGNNLPIYERLPEALKEKLHQKTGQFIRTTFFEGCNGLELDDEMILTVAAQASLLVLNQEGAPYPRLNTVLLYPSAFVFSSTSAGPGGTIIERKVTCLGESWDNGTVILAWDSVRRGADNIFDGHNVTFHEFAHQLDSLDGDTDGVPLLPSREAYQTWANVFAGQCEQLIDEVRRGKKSLLDPYGATNPGEYFAVATETFFEKPRQMKKKQPGLYAELQGFYQLDPAEWF</sequence>
<dbReference type="InterPro" id="IPR042252">
    <property type="entry name" value="MtfA_N"/>
</dbReference>
<proteinExistence type="predicted"/>
<evidence type="ECO:0000313" key="2">
    <source>
        <dbReference type="Proteomes" id="UP000247099"/>
    </source>
</evidence>
<keyword evidence="2" id="KW-1185">Reference proteome</keyword>
<dbReference type="Gene3D" id="3.40.390.10">
    <property type="entry name" value="Collagenase (Catalytic Domain)"/>
    <property type="match status" value="1"/>
</dbReference>
<evidence type="ECO:0008006" key="3">
    <source>
        <dbReference type="Google" id="ProtNLM"/>
    </source>
</evidence>
<dbReference type="PANTHER" id="PTHR30164:SF2">
    <property type="entry name" value="PROTEIN MTFA"/>
    <property type="match status" value="1"/>
</dbReference>
<name>A0A317ZFJ4_9BACT</name>
<dbReference type="GO" id="GO:0008237">
    <property type="term" value="F:metallopeptidase activity"/>
    <property type="evidence" value="ECO:0007669"/>
    <property type="project" value="InterPro"/>
</dbReference>
<dbReference type="CDD" id="cd20169">
    <property type="entry name" value="Peptidase_M90_mtfA"/>
    <property type="match status" value="1"/>
</dbReference>
<reference evidence="1 2" key="1">
    <citation type="submission" date="2018-05" db="EMBL/GenBank/DDBJ databases">
        <title>Coraliomargarita sinensis sp. nov., isolated from a marine solar saltern.</title>
        <authorList>
            <person name="Zhou L.Y."/>
        </authorList>
    </citation>
    <scope>NUCLEOTIDE SEQUENCE [LARGE SCALE GENOMIC DNA]</scope>
    <source>
        <strain evidence="1 2">WN38</strain>
    </source>
</reference>
<accession>A0A317ZFJ4</accession>
<dbReference type="Pfam" id="PF06167">
    <property type="entry name" value="Peptidase_M90"/>
    <property type="match status" value="1"/>
</dbReference>